<evidence type="ECO:0000313" key="1">
    <source>
        <dbReference type="EMBL" id="KAJ8619124.1"/>
    </source>
</evidence>
<evidence type="ECO:0000313" key="2">
    <source>
        <dbReference type="Proteomes" id="UP001234297"/>
    </source>
</evidence>
<dbReference type="Proteomes" id="UP001234297">
    <property type="component" value="Chromosome 4"/>
</dbReference>
<reference evidence="1 2" key="1">
    <citation type="journal article" date="2022" name="Hortic Res">
        <title>A haplotype resolved chromosomal level avocado genome allows analysis of novel avocado genes.</title>
        <authorList>
            <person name="Nath O."/>
            <person name="Fletcher S.J."/>
            <person name="Hayward A."/>
            <person name="Shaw L.M."/>
            <person name="Masouleh A.K."/>
            <person name="Furtado A."/>
            <person name="Henry R.J."/>
            <person name="Mitter N."/>
        </authorList>
    </citation>
    <scope>NUCLEOTIDE SEQUENCE [LARGE SCALE GENOMIC DNA]</scope>
    <source>
        <strain evidence="2">cv. Hass</strain>
    </source>
</reference>
<sequence length="140" mass="16351">MANQNFGNDYLPHEAYDIYIKQKVNAAGNEDIEAIANPNEMEWFRSHYFHHSAPHEITRNISLQSDTLVYYNGQFHSVSDRFRHFSNTFLRLVNPIGSVLDKLLIGRKRIQVVTRFDEEIHSVDEVPIIKLSRIRLILQG</sequence>
<name>A0ACC2KDT7_PERAE</name>
<proteinExistence type="predicted"/>
<organism evidence="1 2">
    <name type="scientific">Persea americana</name>
    <name type="common">Avocado</name>
    <dbReference type="NCBI Taxonomy" id="3435"/>
    <lineage>
        <taxon>Eukaryota</taxon>
        <taxon>Viridiplantae</taxon>
        <taxon>Streptophyta</taxon>
        <taxon>Embryophyta</taxon>
        <taxon>Tracheophyta</taxon>
        <taxon>Spermatophyta</taxon>
        <taxon>Magnoliopsida</taxon>
        <taxon>Magnoliidae</taxon>
        <taxon>Laurales</taxon>
        <taxon>Lauraceae</taxon>
        <taxon>Persea</taxon>
    </lineage>
</organism>
<gene>
    <name evidence="1" type="ORF">MRB53_015310</name>
</gene>
<protein>
    <submittedName>
        <fullName evidence="1">Uncharacterized protein</fullName>
    </submittedName>
</protein>
<keyword evidence="2" id="KW-1185">Reference proteome</keyword>
<dbReference type="EMBL" id="CM056812">
    <property type="protein sequence ID" value="KAJ8619124.1"/>
    <property type="molecule type" value="Genomic_DNA"/>
</dbReference>
<accession>A0ACC2KDT7</accession>
<comment type="caution">
    <text evidence="1">The sequence shown here is derived from an EMBL/GenBank/DDBJ whole genome shotgun (WGS) entry which is preliminary data.</text>
</comment>